<dbReference type="InterPro" id="IPR003329">
    <property type="entry name" value="Cytidylyl_trans"/>
</dbReference>
<dbReference type="RefSeq" id="WP_338668958.1">
    <property type="nucleotide sequence ID" value="NZ_CP146609.1"/>
</dbReference>
<reference evidence="1 2" key="1">
    <citation type="submission" date="2024-03" db="EMBL/GenBank/DDBJ databases">
        <title>Phenotype and Genome Characterization of a Sulfate-Reducing Bacterium Pseudodesulfovibrio sp. strain 5S69, isolated from Petroleum Reservoir in Tatarstan (Russia).</title>
        <authorList>
            <person name="Bidzhieva S.K."/>
            <person name="Kadnikov V."/>
            <person name="Tourova T.P."/>
            <person name="Samigullina S.R."/>
            <person name="Sokolova D.S."/>
            <person name="Poltaraus A.B."/>
            <person name="Avtukh A.N."/>
            <person name="Tereshina V.M."/>
            <person name="Mardanov A.V."/>
            <person name="Nazina T.N."/>
        </authorList>
    </citation>
    <scope>NUCLEOTIDE SEQUENCE [LARGE SCALE GENOMIC DNA]</scope>
    <source>
        <strain evidence="1 2">5S69</strain>
    </source>
</reference>
<dbReference type="Proteomes" id="UP001385389">
    <property type="component" value="Chromosome"/>
</dbReference>
<keyword evidence="1" id="KW-0808">Transferase</keyword>
<keyword evidence="2" id="KW-1185">Reference proteome</keyword>
<dbReference type="GO" id="GO:0016779">
    <property type="term" value="F:nucleotidyltransferase activity"/>
    <property type="evidence" value="ECO:0007669"/>
    <property type="project" value="UniProtKB-KW"/>
</dbReference>
<accession>A0ABZ2IX15</accession>
<evidence type="ECO:0000313" key="1">
    <source>
        <dbReference type="EMBL" id="WWX23244.1"/>
    </source>
</evidence>
<protein>
    <submittedName>
        <fullName evidence="1">Acylneuraminate cytidylyltransferase family protein</fullName>
        <ecNumber evidence="1">2.7.7.-</ecNumber>
    </submittedName>
</protein>
<proteinExistence type="predicted"/>
<sequence length="236" mass="25662">MTRQPVLTIIPAKAHSRRVPGKNMRCVGGVPLMVRAVEQARTSGVCGLIHVATDDEGIAALAREAGADVPFLRRDDVDDVTSVGRAAANALRRYREELGARFDYVCLLLATSPLRAPEDIVGCRDLLLADPGLDAAGSVVQAEKHPAWAWTVDAAGRMVSLFPELRDMEREDLPPAYFYDGAVYWAKADFFESVDGNQYRGGIAPYVMPPERAVDVDTPLDLALADLLARKEDAPC</sequence>
<dbReference type="EMBL" id="CP146609">
    <property type="protein sequence ID" value="WWX23244.1"/>
    <property type="molecule type" value="Genomic_DNA"/>
</dbReference>
<dbReference type="SUPFAM" id="SSF53448">
    <property type="entry name" value="Nucleotide-diphospho-sugar transferases"/>
    <property type="match status" value="1"/>
</dbReference>
<gene>
    <name evidence="1" type="ORF">V8V93_03350</name>
</gene>
<dbReference type="InterPro" id="IPR050793">
    <property type="entry name" value="CMP-NeuNAc_synthase"/>
</dbReference>
<keyword evidence="1" id="KW-0548">Nucleotidyltransferase</keyword>
<dbReference type="Gene3D" id="3.90.550.10">
    <property type="entry name" value="Spore Coat Polysaccharide Biosynthesis Protein SpsA, Chain A"/>
    <property type="match status" value="1"/>
</dbReference>
<dbReference type="CDD" id="cd02513">
    <property type="entry name" value="CMP-NeuAc_Synthase"/>
    <property type="match status" value="1"/>
</dbReference>
<dbReference type="Pfam" id="PF02348">
    <property type="entry name" value="CTP_transf_3"/>
    <property type="match status" value="1"/>
</dbReference>
<name>A0ABZ2IX15_9BACT</name>
<dbReference type="InterPro" id="IPR029044">
    <property type="entry name" value="Nucleotide-diphossugar_trans"/>
</dbReference>
<evidence type="ECO:0000313" key="2">
    <source>
        <dbReference type="Proteomes" id="UP001385389"/>
    </source>
</evidence>
<dbReference type="PANTHER" id="PTHR21485">
    <property type="entry name" value="HAD SUPERFAMILY MEMBERS CMAS AND KDSC"/>
    <property type="match status" value="1"/>
</dbReference>
<organism evidence="1 2">
    <name type="scientific">Pseudodesulfovibrio methanolicus</name>
    <dbReference type="NCBI Taxonomy" id="3126690"/>
    <lineage>
        <taxon>Bacteria</taxon>
        <taxon>Pseudomonadati</taxon>
        <taxon>Thermodesulfobacteriota</taxon>
        <taxon>Desulfovibrionia</taxon>
        <taxon>Desulfovibrionales</taxon>
        <taxon>Desulfovibrionaceae</taxon>
    </lineage>
</organism>
<dbReference type="EC" id="2.7.7.-" evidence="1"/>
<dbReference type="PANTHER" id="PTHR21485:SF6">
    <property type="entry name" value="N-ACYLNEURAMINATE CYTIDYLYLTRANSFERASE-RELATED"/>
    <property type="match status" value="1"/>
</dbReference>